<keyword evidence="3" id="KW-1185">Reference proteome</keyword>
<gene>
    <name evidence="2" type="ORF">MAA8898_00915</name>
</gene>
<keyword evidence="1" id="KW-0472">Membrane</keyword>
<name>A0A238K0X6_9RHOB</name>
<evidence type="ECO:0000256" key="1">
    <source>
        <dbReference type="SAM" id="Phobius"/>
    </source>
</evidence>
<dbReference type="EMBL" id="FXYF01000002">
    <property type="protein sequence ID" value="SMX36571.1"/>
    <property type="molecule type" value="Genomic_DNA"/>
</dbReference>
<dbReference type="Proteomes" id="UP000207598">
    <property type="component" value="Unassembled WGS sequence"/>
</dbReference>
<sequence length="90" mass="9679">MALVFLLFVLGVIASALGAWLDRGTDQSRRWGLTRMIGGIVMVLALFLGLGVVGLIVSIKFSWLPIVVYCVCLALCVAVLSLDKREKANG</sequence>
<proteinExistence type="predicted"/>
<keyword evidence="1" id="KW-0812">Transmembrane</keyword>
<feature type="transmembrane region" description="Helical" evidence="1">
    <location>
        <begin position="34"/>
        <end position="56"/>
    </location>
</feature>
<dbReference type="RefSeq" id="WP_094019776.1">
    <property type="nucleotide sequence ID" value="NZ_FXYF01000002.1"/>
</dbReference>
<evidence type="ECO:0000313" key="3">
    <source>
        <dbReference type="Proteomes" id="UP000207598"/>
    </source>
</evidence>
<evidence type="ECO:0000313" key="2">
    <source>
        <dbReference type="EMBL" id="SMX36571.1"/>
    </source>
</evidence>
<reference evidence="2 3" key="1">
    <citation type="submission" date="2017-05" db="EMBL/GenBank/DDBJ databases">
        <authorList>
            <person name="Song R."/>
            <person name="Chenine A.L."/>
            <person name="Ruprecht R.M."/>
        </authorList>
    </citation>
    <scope>NUCLEOTIDE SEQUENCE [LARGE SCALE GENOMIC DNA]</scope>
    <source>
        <strain evidence="2 3">CECT 8898</strain>
    </source>
</reference>
<dbReference type="InterPro" id="IPR036259">
    <property type="entry name" value="MFS_trans_sf"/>
</dbReference>
<organism evidence="2 3">
    <name type="scientific">Maliponia aquimaris</name>
    <dbReference type="NCBI Taxonomy" id="1673631"/>
    <lineage>
        <taxon>Bacteria</taxon>
        <taxon>Pseudomonadati</taxon>
        <taxon>Pseudomonadota</taxon>
        <taxon>Alphaproteobacteria</taxon>
        <taxon>Rhodobacterales</taxon>
        <taxon>Paracoccaceae</taxon>
        <taxon>Maliponia</taxon>
    </lineage>
</organism>
<dbReference type="AlphaFoldDB" id="A0A238K0X6"/>
<dbReference type="Gene3D" id="1.20.1250.20">
    <property type="entry name" value="MFS general substrate transporter like domains"/>
    <property type="match status" value="1"/>
</dbReference>
<feature type="transmembrane region" description="Helical" evidence="1">
    <location>
        <begin position="63"/>
        <end position="82"/>
    </location>
</feature>
<keyword evidence="1" id="KW-1133">Transmembrane helix</keyword>
<accession>A0A238K0X6</accession>
<protein>
    <submittedName>
        <fullName evidence="2">Uncharacterized protein</fullName>
    </submittedName>
</protein>